<dbReference type="PROSITE" id="PS00194">
    <property type="entry name" value="THIOREDOXIN_1"/>
    <property type="match status" value="1"/>
</dbReference>
<feature type="chain" id="PRO_5003558208" evidence="5">
    <location>
        <begin position="19"/>
        <end position="372"/>
    </location>
</feature>
<keyword evidence="4" id="KW-0676">Redox-active center</keyword>
<dbReference type="PANTHER" id="PTHR42852:SF6">
    <property type="entry name" value="THIOL:DISULFIDE INTERCHANGE PROTEIN DSBE"/>
    <property type="match status" value="1"/>
</dbReference>
<dbReference type="GO" id="GO:0017004">
    <property type="term" value="P:cytochrome complex assembly"/>
    <property type="evidence" value="ECO:0007669"/>
    <property type="project" value="UniProtKB-KW"/>
</dbReference>
<dbReference type="OrthoDB" id="750178at2"/>
<organism evidence="7 8">
    <name type="scientific">Mucilaginibacter paludis DSM 18603</name>
    <dbReference type="NCBI Taxonomy" id="714943"/>
    <lineage>
        <taxon>Bacteria</taxon>
        <taxon>Pseudomonadati</taxon>
        <taxon>Bacteroidota</taxon>
        <taxon>Sphingobacteriia</taxon>
        <taxon>Sphingobacteriales</taxon>
        <taxon>Sphingobacteriaceae</taxon>
        <taxon>Mucilaginibacter</taxon>
    </lineage>
</organism>
<keyword evidence="5" id="KW-0732">Signal</keyword>
<protein>
    <submittedName>
        <fullName evidence="7">Alkyl hydroperoxide reductase/ Thiol specific antioxidant/ Mal allergen</fullName>
    </submittedName>
</protein>
<dbReference type="STRING" id="714943.Mucpa_4870"/>
<dbReference type="CDD" id="cd02966">
    <property type="entry name" value="TlpA_like_family"/>
    <property type="match status" value="1"/>
</dbReference>
<dbReference type="GO" id="GO:0030313">
    <property type="term" value="C:cell envelope"/>
    <property type="evidence" value="ECO:0007669"/>
    <property type="project" value="UniProtKB-SubCell"/>
</dbReference>
<accession>H1Y5E3</accession>
<dbReference type="InterPro" id="IPR050553">
    <property type="entry name" value="Thioredoxin_ResA/DsbE_sf"/>
</dbReference>
<dbReference type="HOGENOM" id="CLU_042529_1_0_10"/>
<feature type="signal peptide" evidence="5">
    <location>
        <begin position="1"/>
        <end position="18"/>
    </location>
</feature>
<feature type="domain" description="Thioredoxin" evidence="6">
    <location>
        <begin position="234"/>
        <end position="372"/>
    </location>
</feature>
<gene>
    <name evidence="7" type="ORF">Mucpa_4870</name>
</gene>
<dbReference type="InterPro" id="IPR013766">
    <property type="entry name" value="Thioredoxin_domain"/>
</dbReference>
<dbReference type="Gene3D" id="3.40.30.10">
    <property type="entry name" value="Glutaredoxin"/>
    <property type="match status" value="1"/>
</dbReference>
<evidence type="ECO:0000256" key="5">
    <source>
        <dbReference type="SAM" id="SignalP"/>
    </source>
</evidence>
<name>H1Y5E3_9SPHI</name>
<evidence type="ECO:0000259" key="6">
    <source>
        <dbReference type="PROSITE" id="PS51352"/>
    </source>
</evidence>
<dbReference type="Pfam" id="PF00578">
    <property type="entry name" value="AhpC-TSA"/>
    <property type="match status" value="1"/>
</dbReference>
<evidence type="ECO:0000256" key="4">
    <source>
        <dbReference type="ARBA" id="ARBA00023284"/>
    </source>
</evidence>
<evidence type="ECO:0000256" key="2">
    <source>
        <dbReference type="ARBA" id="ARBA00022748"/>
    </source>
</evidence>
<sequence>MKKIILTILSLLPLAVMAQDKFEISGNLPKAGSDKIAVLSYKNSQGKDKNDTAAVKNGKFTISGETAFGNRSYLVLLPVKKDTAKRNRQADFQVFYLEKGKYNVTGTDSMATAKITGAQAQTDFLLFNSKMDTLTAHYKVLTNRFLKARSAKDTAEMKRIQREGKPLGVRMNAAIDAFIFSHPDSYVTLDLVATEKAAVIDPKVFDPYYKSLSKRVMSSFTGQKLAARYAKAMQLSIGKTLDFTQTDDKGNEFKLSSLKGKYVLVDFWASWCAPCRAENPNLLKAYKTLKDKKFEIVGISLDETKAAWLKAVAADAMPWIQVSDLKGFKNDVAVRFGISAIPQNVLINPDGMIIAKNLRGEDVLSKLSEFIK</sequence>
<dbReference type="SUPFAM" id="SSF52833">
    <property type="entry name" value="Thioredoxin-like"/>
    <property type="match status" value="1"/>
</dbReference>
<dbReference type="RefSeq" id="WP_008509939.1">
    <property type="nucleotide sequence ID" value="NZ_CM001403.1"/>
</dbReference>
<evidence type="ECO:0000256" key="3">
    <source>
        <dbReference type="ARBA" id="ARBA00023157"/>
    </source>
</evidence>
<dbReference type="Proteomes" id="UP000002774">
    <property type="component" value="Chromosome"/>
</dbReference>
<dbReference type="PANTHER" id="PTHR42852">
    <property type="entry name" value="THIOL:DISULFIDE INTERCHANGE PROTEIN DSBE"/>
    <property type="match status" value="1"/>
</dbReference>
<dbReference type="InterPro" id="IPR017937">
    <property type="entry name" value="Thioredoxin_CS"/>
</dbReference>
<comment type="subcellular location">
    <subcellularLocation>
        <location evidence="1">Cell envelope</location>
    </subcellularLocation>
</comment>
<dbReference type="Pfam" id="PF14289">
    <property type="entry name" value="DUF4369"/>
    <property type="match status" value="1"/>
</dbReference>
<evidence type="ECO:0000313" key="8">
    <source>
        <dbReference type="Proteomes" id="UP000002774"/>
    </source>
</evidence>
<dbReference type="InterPro" id="IPR025380">
    <property type="entry name" value="DUF4369"/>
</dbReference>
<evidence type="ECO:0000256" key="1">
    <source>
        <dbReference type="ARBA" id="ARBA00004196"/>
    </source>
</evidence>
<dbReference type="InterPro" id="IPR000866">
    <property type="entry name" value="AhpC/TSA"/>
</dbReference>
<keyword evidence="2" id="KW-0201">Cytochrome c-type biogenesis</keyword>
<proteinExistence type="predicted"/>
<dbReference type="eggNOG" id="COG0526">
    <property type="taxonomic scope" value="Bacteria"/>
</dbReference>
<keyword evidence="8" id="KW-1185">Reference proteome</keyword>
<reference evidence="7" key="1">
    <citation type="submission" date="2011-09" db="EMBL/GenBank/DDBJ databases">
        <title>The permanent draft genome of Mucilaginibacter paludis DSM 18603.</title>
        <authorList>
            <consortium name="US DOE Joint Genome Institute (JGI-PGF)"/>
            <person name="Lucas S."/>
            <person name="Han J."/>
            <person name="Lapidus A."/>
            <person name="Bruce D."/>
            <person name="Goodwin L."/>
            <person name="Pitluck S."/>
            <person name="Peters L."/>
            <person name="Kyrpides N."/>
            <person name="Mavromatis K."/>
            <person name="Ivanova N."/>
            <person name="Mikhailova N."/>
            <person name="Held B."/>
            <person name="Detter J.C."/>
            <person name="Tapia R."/>
            <person name="Han C."/>
            <person name="Land M."/>
            <person name="Hauser L."/>
            <person name="Markowitz V."/>
            <person name="Cheng J.-F."/>
            <person name="Hugenholtz P."/>
            <person name="Woyke T."/>
            <person name="Wu D."/>
            <person name="Tindall B."/>
            <person name="Brambilla E."/>
            <person name="Klenk H.-P."/>
            <person name="Eisen J.A."/>
        </authorList>
    </citation>
    <scope>NUCLEOTIDE SEQUENCE [LARGE SCALE GENOMIC DNA]</scope>
    <source>
        <strain evidence="7">DSM 18603</strain>
    </source>
</reference>
<dbReference type="InterPro" id="IPR036249">
    <property type="entry name" value="Thioredoxin-like_sf"/>
</dbReference>
<keyword evidence="3" id="KW-1015">Disulfide bond</keyword>
<dbReference type="PROSITE" id="PS51352">
    <property type="entry name" value="THIOREDOXIN_2"/>
    <property type="match status" value="1"/>
</dbReference>
<dbReference type="AlphaFoldDB" id="H1Y5E3"/>
<evidence type="ECO:0000313" key="7">
    <source>
        <dbReference type="EMBL" id="EHQ28954.1"/>
    </source>
</evidence>
<dbReference type="EMBL" id="CM001403">
    <property type="protein sequence ID" value="EHQ28954.1"/>
    <property type="molecule type" value="Genomic_DNA"/>
</dbReference>